<comment type="subcellular location">
    <subcellularLocation>
        <location evidence="2">Cell membrane</location>
        <topology evidence="2">Peripheral membrane protein</topology>
        <orientation evidence="2">Cytoplasmic side</orientation>
    </subcellularLocation>
    <subcellularLocation>
        <location evidence="1">Nucleus</location>
    </subcellularLocation>
</comment>
<dbReference type="GeneID" id="106172724"/>
<keyword evidence="6 16" id="KW-0240">DNA-directed RNA polymerase</keyword>
<dbReference type="Pfam" id="PF03874">
    <property type="entry name" value="RNA_pol_Rpb4"/>
    <property type="match status" value="1"/>
</dbReference>
<dbReference type="InterPro" id="IPR005574">
    <property type="entry name" value="Rpb4/RPC9"/>
</dbReference>
<evidence type="ECO:0000256" key="11">
    <source>
        <dbReference type="ARBA" id="ARBA00044007"/>
    </source>
</evidence>
<sequence length="141" mass="16124">MEVIDENASMLSNFEIYTLLKDIQQGQHGQKKPSKQQQQLSTISYETIKYLEKTPCKHQSSEIIADFIKALEPFKLSKAEKIQLLNQRPSTAVEIQLLIEESEERLTEEQIEQLLDLILNTLPGDETAEDCSGNEPMEEQS</sequence>
<dbReference type="RefSeq" id="XP_013409009.1">
    <property type="nucleotide sequence ID" value="XM_013553555.2"/>
</dbReference>
<dbReference type="GO" id="GO:0000166">
    <property type="term" value="F:nucleotide binding"/>
    <property type="evidence" value="ECO:0007669"/>
    <property type="project" value="InterPro"/>
</dbReference>
<organism evidence="15 16">
    <name type="scientific">Lingula anatina</name>
    <name type="common">Brachiopod</name>
    <name type="synonym">Lingula unguis</name>
    <dbReference type="NCBI Taxonomy" id="7574"/>
    <lineage>
        <taxon>Eukaryota</taxon>
        <taxon>Metazoa</taxon>
        <taxon>Spiralia</taxon>
        <taxon>Lophotrochozoa</taxon>
        <taxon>Brachiopoda</taxon>
        <taxon>Linguliformea</taxon>
        <taxon>Lingulata</taxon>
        <taxon>Lingulida</taxon>
        <taxon>Linguloidea</taxon>
        <taxon>Lingulidae</taxon>
        <taxon>Lingula</taxon>
    </lineage>
</organism>
<dbReference type="STRING" id="7574.A0A1S3JGI6"/>
<evidence type="ECO:0000313" key="16">
    <source>
        <dbReference type="RefSeq" id="XP_013409009.1"/>
    </source>
</evidence>
<dbReference type="OMA" id="VMIINLR"/>
<evidence type="ECO:0000256" key="8">
    <source>
        <dbReference type="ARBA" id="ARBA00023163"/>
    </source>
</evidence>
<evidence type="ECO:0000256" key="6">
    <source>
        <dbReference type="ARBA" id="ARBA00022478"/>
    </source>
</evidence>
<evidence type="ECO:0000256" key="9">
    <source>
        <dbReference type="ARBA" id="ARBA00023242"/>
    </source>
</evidence>
<dbReference type="PANTHER" id="PTHR15561:SF0">
    <property type="entry name" value="DNA-DIRECTED RNA POLYMERASE III SUBUNIT RPC9"/>
    <property type="match status" value="1"/>
</dbReference>
<dbReference type="Proteomes" id="UP000085678">
    <property type="component" value="Unplaced"/>
</dbReference>
<keyword evidence="15" id="KW-1185">Reference proteome</keyword>
<dbReference type="KEGG" id="lak:106172724"/>
<evidence type="ECO:0000256" key="13">
    <source>
        <dbReference type="ARBA" id="ARBA00073026"/>
    </source>
</evidence>
<dbReference type="InterPro" id="IPR006590">
    <property type="entry name" value="RNA_pol_Rpb4/RPC9_core"/>
</dbReference>
<evidence type="ECO:0000313" key="15">
    <source>
        <dbReference type="Proteomes" id="UP000085678"/>
    </source>
</evidence>
<dbReference type="GO" id="GO:0005666">
    <property type="term" value="C:RNA polymerase III complex"/>
    <property type="evidence" value="ECO:0007669"/>
    <property type="project" value="InterPro"/>
</dbReference>
<keyword evidence="8" id="KW-0804">Transcription</keyword>
<dbReference type="FunFam" id="1.20.1250.40:FF:000002">
    <property type="entry name" value="DNA-directed RNA polymerase III subunit RPC9"/>
    <property type="match status" value="1"/>
</dbReference>
<dbReference type="GO" id="GO:0005886">
    <property type="term" value="C:plasma membrane"/>
    <property type="evidence" value="ECO:0007669"/>
    <property type="project" value="UniProtKB-SubCell"/>
</dbReference>
<keyword evidence="5" id="KW-1003">Cell membrane</keyword>
<keyword evidence="9" id="KW-0539">Nucleus</keyword>
<keyword evidence="7" id="KW-0472">Membrane</keyword>
<feature type="domain" description="RNA polymerase Rpb4/RPC9 core" evidence="14">
    <location>
        <begin position="1"/>
        <end position="125"/>
    </location>
</feature>
<dbReference type="InterPro" id="IPR038324">
    <property type="entry name" value="Rpb4/RPC9_sf"/>
</dbReference>
<dbReference type="GO" id="GO:0006384">
    <property type="term" value="P:transcription initiation at RNA polymerase III promoter"/>
    <property type="evidence" value="ECO:0007669"/>
    <property type="project" value="InterPro"/>
</dbReference>
<comment type="similarity">
    <text evidence="3">Belongs to the eukaryotic RPC9 RNA polymerase subunit family.</text>
</comment>
<accession>A0A1S3JGI6</accession>
<evidence type="ECO:0000256" key="3">
    <source>
        <dbReference type="ARBA" id="ARBA00006898"/>
    </source>
</evidence>
<dbReference type="Gene3D" id="1.20.1250.40">
    <property type="match status" value="1"/>
</dbReference>
<comment type="function">
    <text evidence="10">Accessory protein for the calcitonin gene-related peptide (CGRP) receptor. It modulates CGRP responsiveness in a variety of tissues.</text>
</comment>
<gene>
    <name evidence="16" type="primary">LOC106172724</name>
</gene>
<dbReference type="SMART" id="SM00657">
    <property type="entry name" value="RPOL4c"/>
    <property type="match status" value="1"/>
</dbReference>
<dbReference type="PANTHER" id="PTHR15561">
    <property type="entry name" value="CALCITONIN GENE-RELATED PEPTIDE-RECEPTOR COMPONENT PROTEIN"/>
    <property type="match status" value="1"/>
</dbReference>
<evidence type="ECO:0000256" key="12">
    <source>
        <dbReference type="ARBA" id="ARBA00045808"/>
    </source>
</evidence>
<reference evidence="16" key="1">
    <citation type="submission" date="2025-08" db="UniProtKB">
        <authorList>
            <consortium name="RefSeq"/>
        </authorList>
    </citation>
    <scope>IDENTIFICATION</scope>
    <source>
        <tissue evidence="16">Gonads</tissue>
    </source>
</reference>
<proteinExistence type="inferred from homology"/>
<dbReference type="AlphaFoldDB" id="A0A1S3JGI6"/>
<evidence type="ECO:0000256" key="2">
    <source>
        <dbReference type="ARBA" id="ARBA00004413"/>
    </source>
</evidence>
<comment type="function">
    <text evidence="12">DNA-dependent RNA polymerase catalyzes the transcription of DNA into RNA using the four ribonucleoside triphosphates as substrates. Specific peripheric component of RNA polymerase III (Pol III) which synthesizes small non-coding RNAs including 5S rRNA, snRNAs, tRNAs and miRNAs from at least 500 distinct genomic loci. With POLR3H/RPC8 forms a mobile stalk that protrudes from Pol III core and functions primarily in transcription initiation. Pol III plays a key role in sensing and limiting infection by intracellular bacteria and DNA viruses. Acts as nuclear and cytosolic DNA sensor involved in innate immune response. Can sense non-self dsDNA that serves as template for transcription into dsRNA. The non-self RNA polymerase III transcripts, such as Epstein-Barr virus-encoded RNAs (EBERs) induce type I interferon and NF-kappa-B through the RIG-I pathway.</text>
</comment>
<name>A0A1S3JGI6_LINAN</name>
<protein>
    <recommendedName>
        <fullName evidence="4">DNA-directed RNA polymerase III subunit RPC9</fullName>
    </recommendedName>
    <alternativeName>
        <fullName evidence="13">DNA-directed RNA polymerase III subunit rpc9</fullName>
    </alternativeName>
</protein>
<dbReference type="InParanoid" id="A0A1S3JGI6"/>
<evidence type="ECO:0000256" key="7">
    <source>
        <dbReference type="ARBA" id="ARBA00023136"/>
    </source>
</evidence>
<dbReference type="FunCoup" id="A0A1S3JGI6">
    <property type="interactions" value="41"/>
</dbReference>
<evidence type="ECO:0000259" key="14">
    <source>
        <dbReference type="SMART" id="SM00657"/>
    </source>
</evidence>
<comment type="subunit">
    <text evidence="11">Component of the RNA polymerase III complex consisting of 17 subunits: a ten-subunit horseshoe-shaped catalytic core composed of POLR3A/RPC1, POLR3B/RPC2, POLR1C/RPAC1, POLR1D/RPAC2, POLR3K/RPC10, POLR2E/RPABC1, POLR2F/RPABC2, POLR2H/RPABC3, POLR2K/RPABC4 and POLR2L/RPABC5; a mobile stalk composed of two subunits POLR3H/RPC8 and CRCP/RPC9, protruding from the core and functioning primarily in transcription initiation; and additional subunits homologous to general transcription factors of the RNA polymerase II machinery, POLR3C/RPC3-POLR3F/RPC6-POLR3G/RPC7 heterotrimer required for transcription initiation and POLR3D/RPC4-POLR3E/RPC5 heterodimer involved in both transcription initiation and termination.</text>
</comment>
<dbReference type="InterPro" id="IPR038846">
    <property type="entry name" value="RPC9"/>
</dbReference>
<dbReference type="InterPro" id="IPR010997">
    <property type="entry name" value="HRDC-like_sf"/>
</dbReference>
<evidence type="ECO:0000256" key="5">
    <source>
        <dbReference type="ARBA" id="ARBA00022475"/>
    </source>
</evidence>
<evidence type="ECO:0000256" key="1">
    <source>
        <dbReference type="ARBA" id="ARBA00004123"/>
    </source>
</evidence>
<evidence type="ECO:0000256" key="10">
    <source>
        <dbReference type="ARBA" id="ARBA00043924"/>
    </source>
</evidence>
<dbReference type="SUPFAM" id="SSF47819">
    <property type="entry name" value="HRDC-like"/>
    <property type="match status" value="1"/>
</dbReference>
<evidence type="ECO:0000256" key="4">
    <source>
        <dbReference type="ARBA" id="ARBA00016672"/>
    </source>
</evidence>
<dbReference type="OrthoDB" id="1746530at2759"/>